<evidence type="ECO:0000313" key="6">
    <source>
        <dbReference type="Proteomes" id="UP000663868"/>
    </source>
</evidence>
<evidence type="ECO:0000259" key="4">
    <source>
        <dbReference type="PROSITE" id="PS52019"/>
    </source>
</evidence>
<dbReference type="EMBL" id="CAJOBB010005976">
    <property type="protein sequence ID" value="CAF4146940.1"/>
    <property type="molecule type" value="Genomic_DNA"/>
</dbReference>
<evidence type="ECO:0000256" key="1">
    <source>
        <dbReference type="ARBA" id="ARBA00022450"/>
    </source>
</evidence>
<dbReference type="AlphaFoldDB" id="A0A819YB59"/>
<dbReference type="PANTHER" id="PTHR43775:SF37">
    <property type="entry name" value="SI:DKEY-61P9.11"/>
    <property type="match status" value="1"/>
</dbReference>
<comment type="caution">
    <text evidence="5">The sequence shown here is derived from an EMBL/GenBank/DDBJ whole genome shotgun (WGS) entry which is preliminary data.</text>
</comment>
<dbReference type="InterPro" id="IPR049900">
    <property type="entry name" value="PKS_mFAS_DH"/>
</dbReference>
<evidence type="ECO:0000256" key="2">
    <source>
        <dbReference type="ARBA" id="ARBA00022553"/>
    </source>
</evidence>
<dbReference type="GO" id="GO:0004312">
    <property type="term" value="F:fatty acid synthase activity"/>
    <property type="evidence" value="ECO:0007669"/>
    <property type="project" value="TreeGrafter"/>
</dbReference>
<evidence type="ECO:0000313" key="5">
    <source>
        <dbReference type="EMBL" id="CAF4146940.1"/>
    </source>
</evidence>
<dbReference type="InterPro" id="IPR050091">
    <property type="entry name" value="PKS_NRPS_Biosynth_Enz"/>
</dbReference>
<gene>
    <name evidence="5" type="ORF">KXQ929_LOCUS37035</name>
</gene>
<keyword evidence="2" id="KW-0597">Phosphoprotein</keyword>
<dbReference type="InterPro" id="IPR049552">
    <property type="entry name" value="PKS_DH_N"/>
</dbReference>
<organism evidence="5 6">
    <name type="scientific">Adineta steineri</name>
    <dbReference type="NCBI Taxonomy" id="433720"/>
    <lineage>
        <taxon>Eukaryota</taxon>
        <taxon>Metazoa</taxon>
        <taxon>Spiralia</taxon>
        <taxon>Gnathifera</taxon>
        <taxon>Rotifera</taxon>
        <taxon>Eurotatoria</taxon>
        <taxon>Bdelloidea</taxon>
        <taxon>Adinetida</taxon>
        <taxon>Adinetidae</taxon>
        <taxon>Adineta</taxon>
    </lineage>
</organism>
<dbReference type="PROSITE" id="PS52019">
    <property type="entry name" value="PKS_MFAS_DH"/>
    <property type="match status" value="1"/>
</dbReference>
<reference evidence="5" key="1">
    <citation type="submission" date="2021-02" db="EMBL/GenBank/DDBJ databases">
        <authorList>
            <person name="Nowell W R."/>
        </authorList>
    </citation>
    <scope>NUCLEOTIDE SEQUENCE</scope>
</reference>
<sequence>MYIQYNKKENLIIVAFINDWTSSLPPDIYSFVLYIYDVTLKENAEEQQETSENNYIAVCAKGKLYSSVNADKMNDNIPDEAANVFLEISPHPVLAKSIRECCKLTNQQQSLPLILPTLKRKENEQITLLTSLALLTTSSQVWQQYFHTRQILPMKNHEEYFDNFLLYTFHLNPCWYESKDSSIQRLANRISTHPLLGIRQLNDQTNATWKSLININLAQHAFSKDHKIQDAILFPAVAYLELATAACQQLLS</sequence>
<dbReference type="PANTHER" id="PTHR43775">
    <property type="entry name" value="FATTY ACID SYNTHASE"/>
    <property type="match status" value="1"/>
</dbReference>
<accession>A0A819YB59</accession>
<dbReference type="InterPro" id="IPR001227">
    <property type="entry name" value="Ac_transferase_dom_sf"/>
</dbReference>
<dbReference type="Gene3D" id="3.10.129.10">
    <property type="entry name" value="Hotdog Thioesterase"/>
    <property type="match status" value="1"/>
</dbReference>
<dbReference type="Pfam" id="PF21089">
    <property type="entry name" value="PKS_DH_N"/>
    <property type="match status" value="1"/>
</dbReference>
<evidence type="ECO:0000256" key="3">
    <source>
        <dbReference type="PROSITE-ProRule" id="PRU01363"/>
    </source>
</evidence>
<comment type="caution">
    <text evidence="3">Lacks conserved residue(s) required for the propagation of feature annotation.</text>
</comment>
<keyword evidence="1" id="KW-0596">Phosphopantetheine</keyword>
<dbReference type="Proteomes" id="UP000663868">
    <property type="component" value="Unassembled WGS sequence"/>
</dbReference>
<proteinExistence type="predicted"/>
<name>A0A819YB59_9BILA</name>
<feature type="domain" description="PKS/mFAS DH" evidence="4">
    <location>
        <begin position="193"/>
        <end position="252"/>
    </location>
</feature>
<dbReference type="GO" id="GO:0006633">
    <property type="term" value="P:fatty acid biosynthetic process"/>
    <property type="evidence" value="ECO:0007669"/>
    <property type="project" value="TreeGrafter"/>
</dbReference>
<dbReference type="Gene3D" id="3.40.366.10">
    <property type="entry name" value="Malonyl-Coenzyme A Acyl Carrier Protein, domain 2"/>
    <property type="match status" value="1"/>
</dbReference>
<protein>
    <recommendedName>
        <fullName evidence="4">PKS/mFAS DH domain-containing protein</fullName>
    </recommendedName>
</protein>